<dbReference type="EMBL" id="CAJNNV010032564">
    <property type="protein sequence ID" value="CAE8640348.1"/>
    <property type="molecule type" value="Genomic_DNA"/>
</dbReference>
<evidence type="ECO:0000313" key="3">
    <source>
        <dbReference type="Proteomes" id="UP000654075"/>
    </source>
</evidence>
<comment type="caution">
    <text evidence="2">The sequence shown here is derived from an EMBL/GenBank/DDBJ whole genome shotgun (WGS) entry which is preliminary data.</text>
</comment>
<keyword evidence="3" id="KW-1185">Reference proteome</keyword>
<gene>
    <name evidence="2" type="ORF">PGLA1383_LOCUS55227</name>
</gene>
<accession>A0A813HS66</accession>
<feature type="transmembrane region" description="Helical" evidence="1">
    <location>
        <begin position="73"/>
        <end position="106"/>
    </location>
</feature>
<keyword evidence="1" id="KW-0812">Transmembrane</keyword>
<evidence type="ECO:0000256" key="1">
    <source>
        <dbReference type="SAM" id="Phobius"/>
    </source>
</evidence>
<name>A0A813HS66_POLGL</name>
<keyword evidence="1" id="KW-0472">Membrane</keyword>
<protein>
    <submittedName>
        <fullName evidence="2">Uncharacterized protein</fullName>
    </submittedName>
</protein>
<feature type="non-terminal residue" evidence="2">
    <location>
        <position position="122"/>
    </location>
</feature>
<sequence length="122" mass="13143">RRSSCMLVARPACPASQSRPARLSWRLLQRALQTRQGRVCAPRVTHDTMSVISEINFQGDTLAVTPAFDSDGFVVLVVVVVVVIVVVIVVVVILAVVVVAVVFVVMGHGFPHLASKNGEHFA</sequence>
<evidence type="ECO:0000313" key="2">
    <source>
        <dbReference type="EMBL" id="CAE8640348.1"/>
    </source>
</evidence>
<keyword evidence="1" id="KW-1133">Transmembrane helix</keyword>
<dbReference type="Proteomes" id="UP000654075">
    <property type="component" value="Unassembled WGS sequence"/>
</dbReference>
<proteinExistence type="predicted"/>
<reference evidence="2" key="1">
    <citation type="submission" date="2021-02" db="EMBL/GenBank/DDBJ databases">
        <authorList>
            <person name="Dougan E. K."/>
            <person name="Rhodes N."/>
            <person name="Thang M."/>
            <person name="Chan C."/>
        </authorList>
    </citation>
    <scope>NUCLEOTIDE SEQUENCE</scope>
</reference>
<organism evidence="2 3">
    <name type="scientific">Polarella glacialis</name>
    <name type="common">Dinoflagellate</name>
    <dbReference type="NCBI Taxonomy" id="89957"/>
    <lineage>
        <taxon>Eukaryota</taxon>
        <taxon>Sar</taxon>
        <taxon>Alveolata</taxon>
        <taxon>Dinophyceae</taxon>
        <taxon>Suessiales</taxon>
        <taxon>Suessiaceae</taxon>
        <taxon>Polarella</taxon>
    </lineage>
</organism>
<dbReference type="AlphaFoldDB" id="A0A813HS66"/>